<protein>
    <submittedName>
        <fullName evidence="3">DUF255 domain-containing protein</fullName>
    </submittedName>
</protein>
<dbReference type="InterPro" id="IPR013766">
    <property type="entry name" value="Thioredoxin_domain"/>
</dbReference>
<dbReference type="Gene3D" id="3.40.30.10">
    <property type="entry name" value="Glutaredoxin"/>
    <property type="match status" value="1"/>
</dbReference>
<dbReference type="InterPro" id="IPR004879">
    <property type="entry name" value="Ssp411-like_TRX"/>
</dbReference>
<evidence type="ECO:0000313" key="3">
    <source>
        <dbReference type="EMBL" id="AXY78115.1"/>
    </source>
</evidence>
<keyword evidence="4" id="KW-1185">Reference proteome</keyword>
<dbReference type="PROSITE" id="PS51352">
    <property type="entry name" value="THIOREDOXIN_2"/>
    <property type="match status" value="1"/>
</dbReference>
<evidence type="ECO:0000313" key="4">
    <source>
        <dbReference type="Proteomes" id="UP000263900"/>
    </source>
</evidence>
<dbReference type="SUPFAM" id="SSF52833">
    <property type="entry name" value="Thioredoxin-like"/>
    <property type="match status" value="1"/>
</dbReference>
<dbReference type="Proteomes" id="UP000263900">
    <property type="component" value="Chromosome"/>
</dbReference>
<evidence type="ECO:0000259" key="2">
    <source>
        <dbReference type="PROSITE" id="PS51352"/>
    </source>
</evidence>
<feature type="domain" description="Thioredoxin" evidence="2">
    <location>
        <begin position="1"/>
        <end position="156"/>
    </location>
</feature>
<dbReference type="RefSeq" id="WP_119053988.1">
    <property type="nucleotide sequence ID" value="NZ_CP032157.1"/>
</dbReference>
<dbReference type="InterPro" id="IPR017937">
    <property type="entry name" value="Thioredoxin_CS"/>
</dbReference>
<dbReference type="EMBL" id="CP032157">
    <property type="protein sequence ID" value="AXY78115.1"/>
    <property type="molecule type" value="Genomic_DNA"/>
</dbReference>
<name>A0A3B7N224_9BACT</name>
<dbReference type="KEGG" id="pseg:D3H65_30790"/>
<proteinExistence type="predicted"/>
<accession>A0A3B7N224</accession>
<dbReference type="Pfam" id="PF03190">
    <property type="entry name" value="Thioredox_DsbH"/>
    <property type="match status" value="1"/>
</dbReference>
<dbReference type="PROSITE" id="PS00194">
    <property type="entry name" value="THIOREDOXIN_1"/>
    <property type="match status" value="1"/>
</dbReference>
<dbReference type="InterPro" id="IPR036249">
    <property type="entry name" value="Thioredoxin-like_sf"/>
</dbReference>
<dbReference type="OrthoDB" id="9811036at2"/>
<sequence>MQTLKPALLFAWIIVFSCGQRPLETNDKTQWMTLQQVSDSLRKQKKPVLIDLYTDWCGWCKVMDKKTYANKKVGAYLNDKFYTAKVDAETKSAITWKGRTYTFNQNYRTNDFAVYLTKGQLSYPTTVIIPVDGEPQAIPGYLTPPELELLVKYFGEGQDAKIGFEEYQKKFKASW</sequence>
<evidence type="ECO:0000256" key="1">
    <source>
        <dbReference type="ARBA" id="ARBA00023284"/>
    </source>
</evidence>
<gene>
    <name evidence="3" type="ORF">D3H65_30790</name>
</gene>
<organism evidence="3 4">
    <name type="scientific">Paraflavitalea soli</name>
    <dbReference type="NCBI Taxonomy" id="2315862"/>
    <lineage>
        <taxon>Bacteria</taxon>
        <taxon>Pseudomonadati</taxon>
        <taxon>Bacteroidota</taxon>
        <taxon>Chitinophagia</taxon>
        <taxon>Chitinophagales</taxon>
        <taxon>Chitinophagaceae</taxon>
        <taxon>Paraflavitalea</taxon>
    </lineage>
</organism>
<dbReference type="AlphaFoldDB" id="A0A3B7N224"/>
<dbReference type="PROSITE" id="PS51257">
    <property type="entry name" value="PROKAR_LIPOPROTEIN"/>
    <property type="match status" value="1"/>
</dbReference>
<reference evidence="3 4" key="1">
    <citation type="submission" date="2018-09" db="EMBL/GenBank/DDBJ databases">
        <title>Genome sequencing of strain 6GH32-13.</title>
        <authorList>
            <person name="Weon H.-Y."/>
            <person name="Heo J."/>
            <person name="Kwon S.-W."/>
        </authorList>
    </citation>
    <scope>NUCLEOTIDE SEQUENCE [LARGE SCALE GENOMIC DNA]</scope>
    <source>
        <strain evidence="3 4">5GH32-13</strain>
    </source>
</reference>
<keyword evidence="1" id="KW-0676">Redox-active center</keyword>